<dbReference type="Proteomes" id="UP001151760">
    <property type="component" value="Unassembled WGS sequence"/>
</dbReference>
<evidence type="ECO:0000313" key="2">
    <source>
        <dbReference type="EMBL" id="GJS57926.1"/>
    </source>
</evidence>
<evidence type="ECO:0000313" key="3">
    <source>
        <dbReference type="Proteomes" id="UP001151760"/>
    </source>
</evidence>
<feature type="compositionally biased region" description="Polar residues" evidence="1">
    <location>
        <begin position="116"/>
        <end position="126"/>
    </location>
</feature>
<evidence type="ECO:0000256" key="1">
    <source>
        <dbReference type="SAM" id="MobiDB-lite"/>
    </source>
</evidence>
<gene>
    <name evidence="2" type="ORF">Tco_0652710</name>
</gene>
<accession>A0ABQ4WYC0</accession>
<feature type="compositionally biased region" description="Low complexity" evidence="1">
    <location>
        <begin position="1"/>
        <end position="32"/>
    </location>
</feature>
<feature type="compositionally biased region" description="Polar residues" evidence="1">
    <location>
        <begin position="40"/>
        <end position="52"/>
    </location>
</feature>
<keyword evidence="3" id="KW-1185">Reference proteome</keyword>
<protein>
    <submittedName>
        <fullName evidence="2">Uncharacterized protein</fullName>
    </submittedName>
</protein>
<feature type="region of interest" description="Disordered" evidence="1">
    <location>
        <begin position="1"/>
        <end position="64"/>
    </location>
</feature>
<comment type="caution">
    <text evidence="2">The sequence shown here is derived from an EMBL/GenBank/DDBJ whole genome shotgun (WGS) entry which is preliminary data.</text>
</comment>
<organism evidence="2 3">
    <name type="scientific">Tanacetum coccineum</name>
    <dbReference type="NCBI Taxonomy" id="301880"/>
    <lineage>
        <taxon>Eukaryota</taxon>
        <taxon>Viridiplantae</taxon>
        <taxon>Streptophyta</taxon>
        <taxon>Embryophyta</taxon>
        <taxon>Tracheophyta</taxon>
        <taxon>Spermatophyta</taxon>
        <taxon>Magnoliopsida</taxon>
        <taxon>eudicotyledons</taxon>
        <taxon>Gunneridae</taxon>
        <taxon>Pentapetalae</taxon>
        <taxon>asterids</taxon>
        <taxon>campanulids</taxon>
        <taxon>Asterales</taxon>
        <taxon>Asteraceae</taxon>
        <taxon>Asteroideae</taxon>
        <taxon>Anthemideae</taxon>
        <taxon>Anthemidinae</taxon>
        <taxon>Tanacetum</taxon>
    </lineage>
</organism>
<dbReference type="EMBL" id="BQNB010009044">
    <property type="protein sequence ID" value="GJS57926.1"/>
    <property type="molecule type" value="Genomic_DNA"/>
</dbReference>
<feature type="region of interest" description="Disordered" evidence="1">
    <location>
        <begin position="86"/>
        <end position="126"/>
    </location>
</feature>
<proteinExistence type="predicted"/>
<reference evidence="2" key="2">
    <citation type="submission" date="2022-01" db="EMBL/GenBank/DDBJ databases">
        <authorList>
            <person name="Yamashiro T."/>
            <person name="Shiraishi A."/>
            <person name="Satake H."/>
            <person name="Nakayama K."/>
        </authorList>
    </citation>
    <scope>NUCLEOTIDE SEQUENCE</scope>
</reference>
<reference evidence="2" key="1">
    <citation type="journal article" date="2022" name="Int. J. Mol. Sci.">
        <title>Draft Genome of Tanacetum Coccineum: Genomic Comparison of Closely Related Tanacetum-Family Plants.</title>
        <authorList>
            <person name="Yamashiro T."/>
            <person name="Shiraishi A."/>
            <person name="Nakayama K."/>
            <person name="Satake H."/>
        </authorList>
    </citation>
    <scope>NUCLEOTIDE SEQUENCE</scope>
</reference>
<sequence>MESDSTSSGSSSDSSSDISSGSSSDSLSDSSSVHSLGCDASSQSHSGPSTRFASPRLVDPPVRTPRCSKAFMHWRSAPLSTLYPLTTSESSLDSSSERSLDSSSPSVEPSRKRCRSPTTLLPSSTPVLRSIAPSLVDLPPRKRCRDSYSFEVSGEEHMEIGTADAE</sequence>
<name>A0ABQ4WYC0_9ASTR</name>
<feature type="non-terminal residue" evidence="2">
    <location>
        <position position="166"/>
    </location>
</feature>